<keyword evidence="2" id="KW-1185">Reference proteome</keyword>
<evidence type="ECO:0000313" key="1">
    <source>
        <dbReference type="EMBL" id="GFT07672.1"/>
    </source>
</evidence>
<name>A0A8X6TEZ2_NEPPI</name>
<accession>A0A8X6TEZ2</accession>
<evidence type="ECO:0000313" key="2">
    <source>
        <dbReference type="Proteomes" id="UP000887013"/>
    </source>
</evidence>
<comment type="caution">
    <text evidence="1">The sequence shown here is derived from an EMBL/GenBank/DDBJ whole genome shotgun (WGS) entry which is preliminary data.</text>
</comment>
<dbReference type="EMBL" id="BMAW01008231">
    <property type="protein sequence ID" value="GFT07672.1"/>
    <property type="molecule type" value="Genomic_DNA"/>
</dbReference>
<proteinExistence type="predicted"/>
<organism evidence="1 2">
    <name type="scientific">Nephila pilipes</name>
    <name type="common">Giant wood spider</name>
    <name type="synonym">Nephila maculata</name>
    <dbReference type="NCBI Taxonomy" id="299642"/>
    <lineage>
        <taxon>Eukaryota</taxon>
        <taxon>Metazoa</taxon>
        <taxon>Ecdysozoa</taxon>
        <taxon>Arthropoda</taxon>
        <taxon>Chelicerata</taxon>
        <taxon>Arachnida</taxon>
        <taxon>Araneae</taxon>
        <taxon>Araneomorphae</taxon>
        <taxon>Entelegynae</taxon>
        <taxon>Araneoidea</taxon>
        <taxon>Nephilidae</taxon>
        <taxon>Nephila</taxon>
    </lineage>
</organism>
<protein>
    <submittedName>
        <fullName evidence="1">Uncharacterized protein</fullName>
    </submittedName>
</protein>
<reference evidence="1" key="1">
    <citation type="submission" date="2020-08" db="EMBL/GenBank/DDBJ databases">
        <title>Multicomponent nature underlies the extraordinary mechanical properties of spider dragline silk.</title>
        <authorList>
            <person name="Kono N."/>
            <person name="Nakamura H."/>
            <person name="Mori M."/>
            <person name="Yoshida Y."/>
            <person name="Ohtoshi R."/>
            <person name="Malay A.D."/>
            <person name="Moran D.A.P."/>
            <person name="Tomita M."/>
            <person name="Numata K."/>
            <person name="Arakawa K."/>
        </authorList>
    </citation>
    <scope>NUCLEOTIDE SEQUENCE</scope>
</reference>
<gene>
    <name evidence="1" type="ORF">NPIL_214351</name>
</gene>
<dbReference type="Proteomes" id="UP000887013">
    <property type="component" value="Unassembled WGS sequence"/>
</dbReference>
<dbReference type="AlphaFoldDB" id="A0A8X6TEZ2"/>
<sequence length="90" mass="10200">MELQHRPLVEHLIIGFKAPPSKTGCGRGFNHQYCSLGENGANRKMLYSTDPLEGQPSMILLVITKGTGSKFLYYWVELYHRNTFQVTGLL</sequence>